<reference evidence="5 6" key="1">
    <citation type="journal article" date="2014" name="BMC Genomics">
        <title>Comparative genomics of the major fungal agents of human and animal Sporotrichosis: Sporothrix schenckii and Sporothrix brasiliensis.</title>
        <authorList>
            <person name="Teixeira M.M."/>
            <person name="de Almeida L.G."/>
            <person name="Kubitschek-Barreira P."/>
            <person name="Alves F.L."/>
            <person name="Kioshima E.S."/>
            <person name="Abadio A.K."/>
            <person name="Fernandes L."/>
            <person name="Derengowski L.S."/>
            <person name="Ferreira K.S."/>
            <person name="Souza R.C."/>
            <person name="Ruiz J.C."/>
            <person name="de Andrade N.C."/>
            <person name="Paes H.C."/>
            <person name="Nicola A.M."/>
            <person name="Albuquerque P."/>
            <person name="Gerber A.L."/>
            <person name="Martins V.P."/>
            <person name="Peconick L.D."/>
            <person name="Neto A.V."/>
            <person name="Chaucanez C.B."/>
            <person name="Silva P.A."/>
            <person name="Cunha O.L."/>
            <person name="de Oliveira F.F."/>
            <person name="dos Santos T.C."/>
            <person name="Barros A.L."/>
            <person name="Soares M.A."/>
            <person name="de Oliveira L.M."/>
            <person name="Marini M.M."/>
            <person name="Villalobos-Duno H."/>
            <person name="Cunha M.M."/>
            <person name="de Hoog S."/>
            <person name="da Silveira J.F."/>
            <person name="Henrissat B."/>
            <person name="Nino-Vega G.A."/>
            <person name="Cisalpino P.S."/>
            <person name="Mora-Montes H.M."/>
            <person name="Almeida S.R."/>
            <person name="Stajich J.E."/>
            <person name="Lopes-Bezerra L.M."/>
            <person name="Vasconcelos A.T."/>
            <person name="Felipe M.S."/>
        </authorList>
    </citation>
    <scope>NUCLEOTIDE SEQUENCE [LARGE SCALE GENOMIC DNA]</scope>
    <source>
        <strain evidence="5 6">5110</strain>
    </source>
</reference>
<dbReference type="InterPro" id="IPR036291">
    <property type="entry name" value="NAD(P)-bd_dom_sf"/>
</dbReference>
<dbReference type="Gene3D" id="3.90.25.10">
    <property type="entry name" value="UDP-galactose 4-epimerase, domain 1"/>
    <property type="match status" value="1"/>
</dbReference>
<dbReference type="PANTHER" id="PTHR47706:SF6">
    <property type="entry name" value="NMRA-LIKE FAMILY PROTEIN (AFU_ORTHOLOGUE AFUA_6G00280)"/>
    <property type="match status" value="1"/>
</dbReference>
<feature type="transmembrane region" description="Helical" evidence="3">
    <location>
        <begin position="154"/>
        <end position="174"/>
    </location>
</feature>
<dbReference type="InterPro" id="IPR008030">
    <property type="entry name" value="NmrA-like"/>
</dbReference>
<evidence type="ECO:0000256" key="2">
    <source>
        <dbReference type="ARBA" id="ARBA00023002"/>
    </source>
</evidence>
<organism evidence="5 6">
    <name type="scientific">Sporothrix brasiliensis 5110</name>
    <dbReference type="NCBI Taxonomy" id="1398154"/>
    <lineage>
        <taxon>Eukaryota</taxon>
        <taxon>Fungi</taxon>
        <taxon>Dikarya</taxon>
        <taxon>Ascomycota</taxon>
        <taxon>Pezizomycotina</taxon>
        <taxon>Sordariomycetes</taxon>
        <taxon>Sordariomycetidae</taxon>
        <taxon>Ophiostomatales</taxon>
        <taxon>Ophiostomataceae</taxon>
        <taxon>Sporothrix</taxon>
    </lineage>
</organism>
<dbReference type="Gene3D" id="3.40.50.720">
    <property type="entry name" value="NAD(P)-binding Rossmann-like Domain"/>
    <property type="match status" value="1"/>
</dbReference>
<proteinExistence type="predicted"/>
<keyword evidence="1" id="KW-0521">NADP</keyword>
<keyword evidence="3" id="KW-0812">Transmembrane</keyword>
<comment type="caution">
    <text evidence="5">The sequence shown here is derived from an EMBL/GenBank/DDBJ whole genome shotgun (WGS) entry which is preliminary data.</text>
</comment>
<keyword evidence="6" id="KW-1185">Reference proteome</keyword>
<dbReference type="SUPFAM" id="SSF51735">
    <property type="entry name" value="NAD(P)-binding Rossmann-fold domains"/>
    <property type="match status" value="1"/>
</dbReference>
<feature type="domain" description="NmrA-like" evidence="4">
    <location>
        <begin position="4"/>
        <end position="248"/>
    </location>
</feature>
<keyword evidence="2" id="KW-0560">Oxidoreductase</keyword>
<dbReference type="VEuPathDB" id="FungiDB:SPBR_00901"/>
<gene>
    <name evidence="5" type="ORF">SPBR_00901</name>
</gene>
<evidence type="ECO:0000313" key="6">
    <source>
        <dbReference type="Proteomes" id="UP000031575"/>
    </source>
</evidence>
<protein>
    <submittedName>
        <fullName evidence="5">NmrA family protein</fullName>
    </submittedName>
</protein>
<dbReference type="Proteomes" id="UP000031575">
    <property type="component" value="Unassembled WGS sequence"/>
</dbReference>
<dbReference type="EMBL" id="AWTV01000008">
    <property type="protein sequence ID" value="KIH90591.1"/>
    <property type="molecule type" value="Genomic_DNA"/>
</dbReference>
<name>A0A0C2INH9_9PEZI</name>
<dbReference type="AlphaFoldDB" id="A0A0C2INH9"/>
<dbReference type="InterPro" id="IPR045312">
    <property type="entry name" value="PCBER-like"/>
</dbReference>
<evidence type="ECO:0000259" key="4">
    <source>
        <dbReference type="Pfam" id="PF05368"/>
    </source>
</evidence>
<accession>A0A0C2INH9</accession>
<keyword evidence="3" id="KW-0472">Membrane</keyword>
<dbReference type="PANTHER" id="PTHR47706">
    <property type="entry name" value="NMRA-LIKE FAMILY PROTEIN"/>
    <property type="match status" value="1"/>
</dbReference>
<sequence>MADGILVLGAGELGIAVLEALARHPKRSDTKIAVLLRGSSSAADPARAQLLRHLQDDLHVHFETADVVSASVADLAAVFGRYHTVVSCNGMGLPAGTQTKLSQAALQARVPRYVPWQFGMDYDAIGAGSTQDLFDEQLAVRALLRSPDNTTTDWIIVSTGLFMSFLFLAAFGVVDRPQRTVRGLGQWDNRITVTTPADIGTVTADILLDPQGIQRQVVYVAGDTVSYGDVADLLDAHYATTFKRELWDLGALQQQVAARPDDTMVKYRDTFAQGRGVAWDKDITVNAQRHIPMTDVQQYIQGLDKL</sequence>
<evidence type="ECO:0000313" key="5">
    <source>
        <dbReference type="EMBL" id="KIH90591.1"/>
    </source>
</evidence>
<dbReference type="RefSeq" id="XP_040618601.1">
    <property type="nucleotide sequence ID" value="XM_040759220.1"/>
</dbReference>
<dbReference type="OrthoDB" id="5283654at2759"/>
<evidence type="ECO:0000256" key="3">
    <source>
        <dbReference type="SAM" id="Phobius"/>
    </source>
</evidence>
<dbReference type="GeneID" id="63674141"/>
<dbReference type="Pfam" id="PF05368">
    <property type="entry name" value="NmrA"/>
    <property type="match status" value="1"/>
</dbReference>
<dbReference type="InterPro" id="IPR051609">
    <property type="entry name" value="NmrA/Isoflavone_reductase-like"/>
</dbReference>
<keyword evidence="3" id="KW-1133">Transmembrane helix</keyword>
<dbReference type="CDD" id="cd05259">
    <property type="entry name" value="PCBER_SDR_a"/>
    <property type="match status" value="1"/>
</dbReference>
<dbReference type="HOGENOM" id="CLU_059949_0_0_1"/>
<evidence type="ECO:0000256" key="1">
    <source>
        <dbReference type="ARBA" id="ARBA00022857"/>
    </source>
</evidence>
<dbReference type="GO" id="GO:0016491">
    <property type="term" value="F:oxidoreductase activity"/>
    <property type="evidence" value="ECO:0007669"/>
    <property type="project" value="UniProtKB-KW"/>
</dbReference>